<evidence type="ECO:0000313" key="2">
    <source>
        <dbReference type="EMBL" id="SVD97741.1"/>
    </source>
</evidence>
<dbReference type="EMBL" id="UINC01185836">
    <property type="protein sequence ID" value="SVD97741.1"/>
    <property type="molecule type" value="Genomic_DNA"/>
</dbReference>
<accession>A0A382ZQJ1</accession>
<proteinExistence type="predicted"/>
<feature type="coiled-coil region" evidence="1">
    <location>
        <begin position="29"/>
        <end position="56"/>
    </location>
</feature>
<keyword evidence="1" id="KW-0175">Coiled coil</keyword>
<protein>
    <submittedName>
        <fullName evidence="2">Uncharacterized protein</fullName>
    </submittedName>
</protein>
<sequence>MSGFLQEIIVDENLVWDKSLGNKPEKFFVKLTSKTIDEIKRNRKELENINESSFLELKNEINELKTEKILLGVG</sequence>
<organism evidence="2">
    <name type="scientific">marine metagenome</name>
    <dbReference type="NCBI Taxonomy" id="408172"/>
    <lineage>
        <taxon>unclassified sequences</taxon>
        <taxon>metagenomes</taxon>
        <taxon>ecological metagenomes</taxon>
    </lineage>
</organism>
<gene>
    <name evidence="2" type="ORF">METZ01_LOCUS450595</name>
</gene>
<evidence type="ECO:0000256" key="1">
    <source>
        <dbReference type="SAM" id="Coils"/>
    </source>
</evidence>
<dbReference type="AlphaFoldDB" id="A0A382ZQJ1"/>
<feature type="non-terminal residue" evidence="2">
    <location>
        <position position="74"/>
    </location>
</feature>
<reference evidence="2" key="1">
    <citation type="submission" date="2018-05" db="EMBL/GenBank/DDBJ databases">
        <authorList>
            <person name="Lanie J.A."/>
            <person name="Ng W.-L."/>
            <person name="Kazmierczak K.M."/>
            <person name="Andrzejewski T.M."/>
            <person name="Davidsen T.M."/>
            <person name="Wayne K.J."/>
            <person name="Tettelin H."/>
            <person name="Glass J.I."/>
            <person name="Rusch D."/>
            <person name="Podicherti R."/>
            <person name="Tsui H.-C.T."/>
            <person name="Winkler M.E."/>
        </authorList>
    </citation>
    <scope>NUCLEOTIDE SEQUENCE</scope>
</reference>
<name>A0A382ZQJ1_9ZZZZ</name>